<dbReference type="OMA" id="ECFSEDM"/>
<feature type="region of interest" description="Disordered" evidence="1">
    <location>
        <begin position="599"/>
        <end position="648"/>
    </location>
</feature>
<dbReference type="STRING" id="30019.A0A0M4E8H8"/>
<keyword evidence="3" id="KW-1185">Reference proteome</keyword>
<feature type="compositionally biased region" description="Polar residues" evidence="1">
    <location>
        <begin position="634"/>
        <end position="648"/>
    </location>
</feature>
<feature type="compositionally biased region" description="Basic residues" evidence="1">
    <location>
        <begin position="687"/>
        <end position="699"/>
    </location>
</feature>
<organism evidence="2 3">
    <name type="scientific">Drosophila busckii</name>
    <name type="common">Fruit fly</name>
    <dbReference type="NCBI Taxonomy" id="30019"/>
    <lineage>
        <taxon>Eukaryota</taxon>
        <taxon>Metazoa</taxon>
        <taxon>Ecdysozoa</taxon>
        <taxon>Arthropoda</taxon>
        <taxon>Hexapoda</taxon>
        <taxon>Insecta</taxon>
        <taxon>Pterygota</taxon>
        <taxon>Neoptera</taxon>
        <taxon>Endopterygota</taxon>
        <taxon>Diptera</taxon>
        <taxon>Brachycera</taxon>
        <taxon>Muscomorpha</taxon>
        <taxon>Ephydroidea</taxon>
        <taxon>Drosophilidae</taxon>
        <taxon>Drosophila</taxon>
    </lineage>
</organism>
<feature type="region of interest" description="Disordered" evidence="1">
    <location>
        <begin position="663"/>
        <end position="699"/>
    </location>
</feature>
<dbReference type="EMBL" id="CP012524">
    <property type="protein sequence ID" value="ALC41034.1"/>
    <property type="molecule type" value="Genomic_DNA"/>
</dbReference>
<reference evidence="2 3" key="1">
    <citation type="submission" date="2015-08" db="EMBL/GenBank/DDBJ databases">
        <title>Ancestral chromatin configuration constrains chromatin evolution on differentiating sex chromosomes in Drosophila.</title>
        <authorList>
            <person name="Zhou Q."/>
            <person name="Bachtrog D."/>
        </authorList>
    </citation>
    <scope>NUCLEOTIDE SEQUENCE [LARGE SCALE GENOMIC DNA]</scope>
    <source>
        <tissue evidence="2">Whole larvae</tissue>
    </source>
</reference>
<protein>
    <submittedName>
        <fullName evidence="2">Brca2</fullName>
    </submittedName>
</protein>
<evidence type="ECO:0000313" key="3">
    <source>
        <dbReference type="Proteomes" id="UP000494163"/>
    </source>
</evidence>
<dbReference type="Proteomes" id="UP000494163">
    <property type="component" value="Chromosome 2R"/>
</dbReference>
<dbReference type="AlphaFoldDB" id="A0A0M4E8H8"/>
<proteinExistence type="predicted"/>
<accession>A0A0M4E8H8</accession>
<evidence type="ECO:0000256" key="1">
    <source>
        <dbReference type="SAM" id="MobiDB-lite"/>
    </source>
</evidence>
<name>A0A0M4E8H8_DROBS</name>
<gene>
    <name evidence="2" type="ORF">Dbus_chr2Rg613</name>
</gene>
<sequence>MDELDDCSISSSPTLAKAAGCYTRSQRLQQRNKNKSHNVPAQPEGDINLELSIYEADRLDCLRAQQEPARERLVPASQNFISLQSLLADDKLPEDEIEHVASGELEQVPKSIVDQISQDFCSLEEEELPQFKYPWFRFSHIKIKTYARKRKISPEKQEITDEDDRVSCSSELSVQEDHTADVPTTSHFAFDSNVSQKICENLLNLSAFFSQNNANTSIDLPANVELPAVTIESRENDSDDLSDNTYNIGNTELCRLVDIECSNQTEARAELTLFRESTQTPTAKIINDVQLENDIKLFEAEKENHNVNLPRAIVPESCKEIKPERDGDNKPVFSDSDPLNGIVLSQWPLDDLESNANQTDVDSCIKIELELDENQLDMIFDEWEPLDSIDTATAAEPVQFRTASNKCIEISEEQQQQAVRLMLDLEASATQIFKETSENLEFRTASNKVVVLSQAVQKKAAILMADLELGADPAYVQETVHDDWNMFRTASNKTIKLTEEMKKSANNLLADLEYNNLEQPLAACEPVLVKDIPLSGSKVNASVQIELEPAKLEMEAVNKPNESCKNSSISEVKKTLLTEEFNTTSARDTMTTPVAIKTSPRKLLRDRSCSQDSPRIQRKPLTSRLTAEALSPFAPSTSTPMPHRNSNIVDDNSIFSTSMDEIGSQHKRLRKRVSEDALSPIYAPTNKTRRLGLSRTRNK</sequence>
<evidence type="ECO:0000313" key="2">
    <source>
        <dbReference type="EMBL" id="ALC41034.1"/>
    </source>
</evidence>
<dbReference type="OrthoDB" id="21095at2759"/>